<keyword evidence="1" id="KW-0732">Signal</keyword>
<evidence type="ECO:0008006" key="4">
    <source>
        <dbReference type="Google" id="ProtNLM"/>
    </source>
</evidence>
<feature type="signal peptide" evidence="1">
    <location>
        <begin position="1"/>
        <end position="21"/>
    </location>
</feature>
<organism evidence="2 3">
    <name type="scientific">Burkholderia lata (strain ATCC 17760 / DSM 23089 / LMG 22485 / NCIMB 9086 / R18194 / 383)</name>
    <dbReference type="NCBI Taxonomy" id="482957"/>
    <lineage>
        <taxon>Bacteria</taxon>
        <taxon>Pseudomonadati</taxon>
        <taxon>Pseudomonadota</taxon>
        <taxon>Betaproteobacteria</taxon>
        <taxon>Burkholderiales</taxon>
        <taxon>Burkholderiaceae</taxon>
        <taxon>Burkholderia</taxon>
        <taxon>Burkholderia cepacia complex</taxon>
    </lineage>
</organism>
<dbReference type="EMBL" id="CABVQI010000016">
    <property type="protein sequence ID" value="VWD13243.1"/>
    <property type="molecule type" value="Genomic_DNA"/>
</dbReference>
<protein>
    <recommendedName>
        <fullName evidence="4">Lipoprotein</fullName>
    </recommendedName>
</protein>
<sequence length="204" mass="21251">MKTIRRLITCVVAALVSGCVATPNLIGENTAGIAPTEATAIVVVVDGKAFDRPQFGSEGHAYLAGLGEGIQAALAGVPTKVVELDEMKFVNPVPSALQAMRPSHTVRLFTESATVRYSTPISATWQMEVSNVTTALVPATGDKPGGTRYTMKPIYIARADGETCLDSDSLAKKCGAAMGKMFGETLRAAHVVQMGAGTLAQPAN</sequence>
<reference evidence="2 3" key="1">
    <citation type="submission" date="2019-09" db="EMBL/GenBank/DDBJ databases">
        <authorList>
            <person name="Depoorter E."/>
        </authorList>
    </citation>
    <scope>NUCLEOTIDE SEQUENCE [LARGE SCALE GENOMIC DNA]</scope>
    <source>
        <strain evidence="2">R-18112</strain>
    </source>
</reference>
<evidence type="ECO:0000313" key="2">
    <source>
        <dbReference type="EMBL" id="VWD13243.1"/>
    </source>
</evidence>
<evidence type="ECO:0000256" key="1">
    <source>
        <dbReference type="SAM" id="SignalP"/>
    </source>
</evidence>
<name>A0A6P2XU09_BURL3</name>
<dbReference type="AlphaFoldDB" id="A0A6P2XU09"/>
<dbReference type="Proteomes" id="UP000494274">
    <property type="component" value="Unassembled WGS sequence"/>
</dbReference>
<accession>A0A6P2XU09</accession>
<dbReference type="PROSITE" id="PS51257">
    <property type="entry name" value="PROKAR_LIPOPROTEIN"/>
    <property type="match status" value="1"/>
</dbReference>
<evidence type="ECO:0000313" key="3">
    <source>
        <dbReference type="Proteomes" id="UP000494274"/>
    </source>
</evidence>
<proteinExistence type="predicted"/>
<feature type="chain" id="PRO_5026996502" description="Lipoprotein" evidence="1">
    <location>
        <begin position="22"/>
        <end position="204"/>
    </location>
</feature>
<gene>
    <name evidence="2" type="ORF">BLA18112_04812</name>
</gene>